<dbReference type="InterPro" id="IPR003439">
    <property type="entry name" value="ABC_transporter-like_ATP-bd"/>
</dbReference>
<dbReference type="SUPFAM" id="SSF52540">
    <property type="entry name" value="P-loop containing nucleoside triphosphate hydrolases"/>
    <property type="match status" value="2"/>
</dbReference>
<evidence type="ECO:0000259" key="3">
    <source>
        <dbReference type="PROSITE" id="PS50893"/>
    </source>
</evidence>
<keyword evidence="2 4" id="KW-0067">ATP-binding</keyword>
<feature type="domain" description="ABC transporter" evidence="3">
    <location>
        <begin position="8"/>
        <end position="260"/>
    </location>
</feature>
<sequence>MGAEDPLLRVEGVGKAYFSNRVLKNVNFTLGKGRILGLVGENGAGKSTLMNILFGMRVIQETGGYEGKILIDGKEVRFRSPMDALRAGIGMVHQEFSLIPGFTVAENIVLNRETLVYNPLVEAFGDRLTTLDRKDMARRADEAIARLNIELDSSTPISELPVGYKQFTEIAREIDKKGTRLLVLDEPTAVLTETEADILLDSMRRLASQGISIIFISHRLQEVMSVCDDIVILRDGEVVLQTTPSETSVRQIASAMVGRKIEKSEGADEERVFSGETAMEISHLWVDMPGETVRDVSLSVREGEILGIGGMAGQGKLGIANGIMGLHPAGGNVTFHGEKVELNNPSSPLSLGISAVSEDRRGVGLLLEESIAWNIVFTSLQMQGRFLKRVGPLKLRDEGAIAECARTYIRDLEIKCTGEKQHVQELSGGNQQKVCLAKAFETRPRLLFVAEPTRGIDVGAKKVVLDTLKRYNREHGMTVVVISSELEELRSVCDRIAIIDKGAVAGILPASTPSEAFGYLLMGAGAAEAEKAAADNSNATEAARA</sequence>
<reference evidence="4" key="1">
    <citation type="journal article" date="2021" name="PeerJ">
        <title>Extensive microbial diversity within the chicken gut microbiome revealed by metagenomics and culture.</title>
        <authorList>
            <person name="Gilroy R."/>
            <person name="Ravi A."/>
            <person name="Getino M."/>
            <person name="Pursley I."/>
            <person name="Horton D.L."/>
            <person name="Alikhan N.F."/>
            <person name="Baker D."/>
            <person name="Gharbi K."/>
            <person name="Hall N."/>
            <person name="Watson M."/>
            <person name="Adriaenssens E.M."/>
            <person name="Foster-Nyarko E."/>
            <person name="Jarju S."/>
            <person name="Secka A."/>
            <person name="Antonio M."/>
            <person name="Oren A."/>
            <person name="Chaudhuri R.R."/>
            <person name="La Ragione R."/>
            <person name="Hildebrand F."/>
            <person name="Pallen M.J."/>
        </authorList>
    </citation>
    <scope>NUCLEOTIDE SEQUENCE</scope>
    <source>
        <strain evidence="4">ChiGjej2B2-19336</strain>
    </source>
</reference>
<gene>
    <name evidence="4" type="ORF">K8W16_00780</name>
</gene>
<protein>
    <submittedName>
        <fullName evidence="4">Sugar ABC transporter ATP-binding protein</fullName>
    </submittedName>
</protein>
<dbReference type="PROSITE" id="PS00211">
    <property type="entry name" value="ABC_TRANSPORTER_1"/>
    <property type="match status" value="1"/>
</dbReference>
<dbReference type="InterPro" id="IPR027417">
    <property type="entry name" value="P-loop_NTPase"/>
</dbReference>
<dbReference type="AlphaFoldDB" id="A0A921DQ91"/>
<dbReference type="GO" id="GO:0016887">
    <property type="term" value="F:ATP hydrolysis activity"/>
    <property type="evidence" value="ECO:0007669"/>
    <property type="project" value="InterPro"/>
</dbReference>
<dbReference type="Pfam" id="PF00005">
    <property type="entry name" value="ABC_tran"/>
    <property type="match status" value="2"/>
</dbReference>
<dbReference type="Gene3D" id="3.40.50.300">
    <property type="entry name" value="P-loop containing nucleotide triphosphate hydrolases"/>
    <property type="match status" value="2"/>
</dbReference>
<dbReference type="InterPro" id="IPR050107">
    <property type="entry name" value="ABC_carbohydrate_import_ATPase"/>
</dbReference>
<dbReference type="PANTHER" id="PTHR43790:SF4">
    <property type="entry name" value="GUANOSINE IMPORT ATP-BINDING PROTEIN NUPO"/>
    <property type="match status" value="1"/>
</dbReference>
<name>A0A921DQ91_9BACT</name>
<keyword evidence="1" id="KW-0547">Nucleotide-binding</keyword>
<reference evidence="4" key="2">
    <citation type="submission" date="2021-09" db="EMBL/GenBank/DDBJ databases">
        <authorList>
            <person name="Gilroy R."/>
        </authorList>
    </citation>
    <scope>NUCLEOTIDE SEQUENCE</scope>
    <source>
        <strain evidence="4">ChiGjej2B2-19336</strain>
    </source>
</reference>
<organism evidence="4 5">
    <name type="scientific">Mailhella massiliensis</name>
    <dbReference type="NCBI Taxonomy" id="1903261"/>
    <lineage>
        <taxon>Bacteria</taxon>
        <taxon>Pseudomonadati</taxon>
        <taxon>Thermodesulfobacteriota</taxon>
        <taxon>Desulfovibrionia</taxon>
        <taxon>Desulfovibrionales</taxon>
        <taxon>Desulfovibrionaceae</taxon>
        <taxon>Mailhella</taxon>
    </lineage>
</organism>
<dbReference type="InterPro" id="IPR017871">
    <property type="entry name" value="ABC_transporter-like_CS"/>
</dbReference>
<dbReference type="RefSeq" id="WP_304120309.1">
    <property type="nucleotide sequence ID" value="NZ_DYZA01000016.1"/>
</dbReference>
<dbReference type="Proteomes" id="UP000698963">
    <property type="component" value="Unassembled WGS sequence"/>
</dbReference>
<dbReference type="EMBL" id="DYZA01000016">
    <property type="protein sequence ID" value="HJD96169.1"/>
    <property type="molecule type" value="Genomic_DNA"/>
</dbReference>
<dbReference type="GO" id="GO:0005524">
    <property type="term" value="F:ATP binding"/>
    <property type="evidence" value="ECO:0007669"/>
    <property type="project" value="UniProtKB-KW"/>
</dbReference>
<evidence type="ECO:0000313" key="5">
    <source>
        <dbReference type="Proteomes" id="UP000698963"/>
    </source>
</evidence>
<evidence type="ECO:0000313" key="4">
    <source>
        <dbReference type="EMBL" id="HJD96169.1"/>
    </source>
</evidence>
<dbReference type="InterPro" id="IPR003593">
    <property type="entry name" value="AAA+_ATPase"/>
</dbReference>
<comment type="caution">
    <text evidence="4">The sequence shown here is derived from an EMBL/GenBank/DDBJ whole genome shotgun (WGS) entry which is preliminary data.</text>
</comment>
<dbReference type="SMART" id="SM00382">
    <property type="entry name" value="AAA"/>
    <property type="match status" value="2"/>
</dbReference>
<proteinExistence type="predicted"/>
<dbReference type="PROSITE" id="PS50893">
    <property type="entry name" value="ABC_TRANSPORTER_2"/>
    <property type="match status" value="2"/>
</dbReference>
<evidence type="ECO:0000256" key="1">
    <source>
        <dbReference type="ARBA" id="ARBA00022741"/>
    </source>
</evidence>
<accession>A0A921DQ91</accession>
<feature type="domain" description="ABC transporter" evidence="3">
    <location>
        <begin position="276"/>
        <end position="526"/>
    </location>
</feature>
<dbReference type="PANTHER" id="PTHR43790">
    <property type="entry name" value="CARBOHYDRATE TRANSPORT ATP-BINDING PROTEIN MG119-RELATED"/>
    <property type="match status" value="1"/>
</dbReference>
<dbReference type="CDD" id="cd03215">
    <property type="entry name" value="ABC_Carb_Monos_II"/>
    <property type="match status" value="1"/>
</dbReference>
<dbReference type="CDD" id="cd03216">
    <property type="entry name" value="ABC_Carb_Monos_I"/>
    <property type="match status" value="1"/>
</dbReference>
<evidence type="ECO:0000256" key="2">
    <source>
        <dbReference type="ARBA" id="ARBA00022840"/>
    </source>
</evidence>